<protein>
    <submittedName>
        <fullName evidence="1">Quinoprotein amine dehydrogenase</fullName>
    </submittedName>
</protein>
<name>F0P1W9_WEEVC</name>
<reference evidence="2" key="2">
    <citation type="journal article" date="2011" name="Stand. Genomic Sci.">
        <title>Complete genome sequence of Weeksella virosa type strain (9751T).</title>
        <authorList>
            <person name="Lang E."/>
            <person name="Teshima H."/>
            <person name="Lucas S."/>
            <person name="Lapidus A."/>
            <person name="Hammon N."/>
            <person name="Deshpande S."/>
            <person name="Nolan M."/>
            <person name="Cheng J."/>
            <person name="Pitluck S."/>
            <person name="Liolios K."/>
            <person name="Pagani I."/>
            <person name="Mikhailova N."/>
            <person name="Ivanova N."/>
            <person name="Mavromatis K."/>
            <person name="Pati A."/>
            <person name="Tapia R."/>
            <person name="Han C."/>
            <person name="Goodwin L."/>
            <person name="Chen A."/>
            <person name="Palaniappan K."/>
            <person name="Land M."/>
            <person name="Hauser L."/>
            <person name="Chang Y."/>
            <person name="Jeffries C."/>
            <person name="Brambilla E."/>
            <person name="Kopitz M."/>
            <person name="Rohde M."/>
            <person name="Goker M."/>
            <person name="Tindall B."/>
            <person name="Detter J."/>
            <person name="Woyke T."/>
            <person name="Bristow J."/>
            <person name="Eisen J."/>
            <person name="Markowitz V."/>
            <person name="Hugenholtz P."/>
            <person name="Klenk H."/>
            <person name="Kyrpides N."/>
        </authorList>
    </citation>
    <scope>NUCLEOTIDE SEQUENCE [LARGE SCALE GENOMIC DNA]</scope>
    <source>
        <strain evidence="2">ATCC 43766 / DSM 16922 / JCM 21250 / NBRC 16016 / NCTC 11634 / CL345/78</strain>
    </source>
</reference>
<dbReference type="PANTHER" id="PTHR47197:SF3">
    <property type="entry name" value="DIHYDRO-HEME D1 DEHYDROGENASE"/>
    <property type="match status" value="1"/>
</dbReference>
<dbReference type="InterPro" id="IPR051200">
    <property type="entry name" value="Host-pathogen_enzymatic-act"/>
</dbReference>
<sequence length="351" mass="39857">MVQLKKQSYPYLFAAVALLFTACNNDDDHTISEPEEVGTYAKGFFILNEGNSSPTSSSISFLKNGTMKTDIFRKENPNSPEIGTYLQSMFFDKKYAYIISSNSNSVTVVDKNTFKYVKTYNENLDTPRYGLVHNGKAYITNQGAWNLKDDFVTVIDLSSGKSEKIMANDYTELITEENNKIYISNGYYSEGTTVMVLNPQNNQFEKKIDLGENNSPIAWEEENNSLYILTSGKRLLKMNLVNHQIQTQDLPSDISMVGHLKIEDDFLYYTSANKVYKQKLDSKLSETPLFSYESSSQYGVMYGFTVDDNRIYISDATDFNSDGRVLEYSTNGSFIKEYKTGIAPNGFYKND</sequence>
<organism evidence="1 2">
    <name type="scientific">Weeksella virosa (strain ATCC 43766 / DSM 16922 / JCM 21250 / CCUG 30538 / CDC 9751 / IAM 14551 / NBRC 16016 / NCTC 11634 / CL345/78)</name>
    <dbReference type="NCBI Taxonomy" id="865938"/>
    <lineage>
        <taxon>Bacteria</taxon>
        <taxon>Pseudomonadati</taxon>
        <taxon>Bacteroidota</taxon>
        <taxon>Flavobacteriia</taxon>
        <taxon>Flavobacteriales</taxon>
        <taxon>Weeksellaceae</taxon>
        <taxon>Weeksella</taxon>
    </lineage>
</organism>
<dbReference type="InterPro" id="IPR015943">
    <property type="entry name" value="WD40/YVTN_repeat-like_dom_sf"/>
</dbReference>
<reference evidence="1 2" key="1">
    <citation type="journal article" date="2011" name="Stand. Genomic Sci.">
        <title>Complete genome sequence of Weeksella virosa type strain (9751).</title>
        <authorList>
            <person name="Lang E."/>
            <person name="Teshima H."/>
            <person name="Lucas S."/>
            <person name="Lapidus A."/>
            <person name="Hammon N."/>
            <person name="Deshpande S."/>
            <person name="Nolan M."/>
            <person name="Cheng J.F."/>
            <person name="Pitluck S."/>
            <person name="Liolios K."/>
            <person name="Pagani I."/>
            <person name="Mikhailova N."/>
            <person name="Ivanova N."/>
            <person name="Mavromatis K."/>
            <person name="Pati A."/>
            <person name="Tapia R."/>
            <person name="Han C."/>
            <person name="Goodwin L."/>
            <person name="Chen A."/>
            <person name="Palaniappan K."/>
            <person name="Land M."/>
            <person name="Hauser L."/>
            <person name="Chang Y.J."/>
            <person name="Jeffries C.D."/>
            <person name="Brambilla E.M."/>
            <person name="Kopitz M."/>
            <person name="Rohde M."/>
            <person name="Goker M."/>
            <person name="Tindall B.J."/>
            <person name="Detter J.C."/>
            <person name="Woyke T."/>
            <person name="Bristow J."/>
            <person name="Eisen J.A."/>
            <person name="Markowitz V."/>
            <person name="Hugenholtz P."/>
            <person name="Klenk H.P."/>
            <person name="Kyrpides N.C."/>
        </authorList>
    </citation>
    <scope>NUCLEOTIDE SEQUENCE [LARGE SCALE GENOMIC DNA]</scope>
    <source>
        <strain evidence="2">ATCC 43766 / DSM 16922 / JCM 21250 / NBRC 16016 / NCTC 11634 / CL345/78</strain>
    </source>
</reference>
<dbReference type="PROSITE" id="PS51257">
    <property type="entry name" value="PROKAR_LIPOPROTEIN"/>
    <property type="match status" value="1"/>
</dbReference>
<accession>F0P1W9</accession>
<gene>
    <name evidence="1" type="ordered locus">Weevi_0969</name>
</gene>
<dbReference type="SUPFAM" id="SSF63825">
    <property type="entry name" value="YWTD domain"/>
    <property type="match status" value="1"/>
</dbReference>
<evidence type="ECO:0000313" key="1">
    <source>
        <dbReference type="EMBL" id="ADX67679.1"/>
    </source>
</evidence>
<dbReference type="Gene3D" id="2.130.10.10">
    <property type="entry name" value="YVTN repeat-like/Quinoprotein amine dehydrogenase"/>
    <property type="match status" value="1"/>
</dbReference>
<dbReference type="PANTHER" id="PTHR47197">
    <property type="entry name" value="PROTEIN NIRF"/>
    <property type="match status" value="1"/>
</dbReference>
<proteinExistence type="predicted"/>
<dbReference type="STRING" id="865938.Weevi_0969"/>
<dbReference type="OrthoDB" id="9773938at2"/>
<dbReference type="InterPro" id="IPR031815">
    <property type="entry name" value="DUF5074"/>
</dbReference>
<dbReference type="Proteomes" id="UP000008641">
    <property type="component" value="Chromosome"/>
</dbReference>
<dbReference type="HOGENOM" id="CLU_035696_0_0_10"/>
<dbReference type="KEGG" id="wvi:Weevi_0969"/>
<dbReference type="Pfam" id="PF16819">
    <property type="entry name" value="DUF5074"/>
    <property type="match status" value="1"/>
</dbReference>
<dbReference type="AlphaFoldDB" id="F0P1W9"/>
<dbReference type="eggNOG" id="COG3391">
    <property type="taxonomic scope" value="Bacteria"/>
</dbReference>
<evidence type="ECO:0000313" key="2">
    <source>
        <dbReference type="Proteomes" id="UP000008641"/>
    </source>
</evidence>
<dbReference type="RefSeq" id="WP_013598069.1">
    <property type="nucleotide sequence ID" value="NC_015144.1"/>
</dbReference>
<dbReference type="EMBL" id="CP002455">
    <property type="protein sequence ID" value="ADX67679.1"/>
    <property type="molecule type" value="Genomic_DNA"/>
</dbReference>
<keyword evidence="2" id="KW-1185">Reference proteome</keyword>